<evidence type="ECO:0000313" key="10">
    <source>
        <dbReference type="EMBL" id="KAE9292998.1"/>
    </source>
</evidence>
<dbReference type="EMBL" id="QXGF01001520">
    <property type="protein sequence ID" value="KAE8929434.1"/>
    <property type="molecule type" value="Genomic_DNA"/>
</dbReference>
<dbReference type="AlphaFoldDB" id="A0A6A3J9H6"/>
<evidence type="ECO:0000313" key="16">
    <source>
        <dbReference type="Proteomes" id="UP000440732"/>
    </source>
</evidence>
<dbReference type="Proteomes" id="UP000440732">
    <property type="component" value="Unassembled WGS sequence"/>
</dbReference>
<dbReference type="Proteomes" id="UP000441208">
    <property type="component" value="Unassembled WGS sequence"/>
</dbReference>
<accession>A0A6A3J9H6</accession>
<evidence type="ECO:0000313" key="17">
    <source>
        <dbReference type="Proteomes" id="UP000441208"/>
    </source>
</evidence>
<dbReference type="Proteomes" id="UP000488956">
    <property type="component" value="Unassembled WGS sequence"/>
</dbReference>
<dbReference type="EMBL" id="QXFZ01001456">
    <property type="protein sequence ID" value="KAE9090176.1"/>
    <property type="molecule type" value="Genomic_DNA"/>
</dbReference>
<dbReference type="EMBL" id="QXGE01001410">
    <property type="protein sequence ID" value="KAE9292998.1"/>
    <property type="molecule type" value="Genomic_DNA"/>
</dbReference>
<dbReference type="EMBL" id="QXGA01001397">
    <property type="protein sequence ID" value="KAE9120171.1"/>
    <property type="molecule type" value="Genomic_DNA"/>
</dbReference>
<dbReference type="EMBL" id="QXFX01001491">
    <property type="protein sequence ID" value="KAE9089405.1"/>
    <property type="molecule type" value="Genomic_DNA"/>
</dbReference>
<dbReference type="EMBL" id="QXFW01001427">
    <property type="protein sequence ID" value="KAE8990962.1"/>
    <property type="molecule type" value="Genomic_DNA"/>
</dbReference>
<evidence type="ECO:0000313" key="19">
    <source>
        <dbReference type="Proteomes" id="UP000476176"/>
    </source>
</evidence>
<comment type="caution">
    <text evidence="3">The sequence shown here is derived from an EMBL/GenBank/DDBJ whole genome shotgun (WGS) entry which is preliminary data.</text>
</comment>
<organism evidence="3 18">
    <name type="scientific">Phytophthora fragariae</name>
    <dbReference type="NCBI Taxonomy" id="53985"/>
    <lineage>
        <taxon>Eukaryota</taxon>
        <taxon>Sar</taxon>
        <taxon>Stramenopiles</taxon>
        <taxon>Oomycota</taxon>
        <taxon>Peronosporomycetes</taxon>
        <taxon>Peronosporales</taxon>
        <taxon>Peronosporaceae</taxon>
        <taxon>Phytophthora</taxon>
    </lineage>
</organism>
<dbReference type="EMBL" id="QXGD01001500">
    <property type="protein sequence ID" value="KAE9204793.1"/>
    <property type="molecule type" value="Genomic_DNA"/>
</dbReference>
<dbReference type="Proteomes" id="UP000429523">
    <property type="component" value="Unassembled WGS sequence"/>
</dbReference>
<dbReference type="Proteomes" id="UP000476176">
    <property type="component" value="Unassembled WGS sequence"/>
</dbReference>
<evidence type="ECO:0008006" key="22">
    <source>
        <dbReference type="Google" id="ProtNLM"/>
    </source>
</evidence>
<evidence type="ECO:0000313" key="7">
    <source>
        <dbReference type="EMBL" id="KAE9191213.1"/>
    </source>
</evidence>
<evidence type="ECO:0000313" key="15">
    <source>
        <dbReference type="Proteomes" id="UP000440367"/>
    </source>
</evidence>
<evidence type="ECO:0000313" key="18">
    <source>
        <dbReference type="Proteomes" id="UP000460718"/>
    </source>
</evidence>
<evidence type="ECO:0000313" key="21">
    <source>
        <dbReference type="Proteomes" id="UP000488956"/>
    </source>
</evidence>
<evidence type="ECO:0000313" key="14">
    <source>
        <dbReference type="Proteomes" id="UP000437068"/>
    </source>
</evidence>
<evidence type="ECO:0000256" key="1">
    <source>
        <dbReference type="SAM" id="SignalP"/>
    </source>
</evidence>
<name>A0A6A3J9H6_9STRA</name>
<gene>
    <name evidence="10" type="ORF">PF001_g18460</name>
    <name evidence="9" type="ORF">PF002_g20524</name>
    <name evidence="8" type="ORF">PF004_g18111</name>
    <name evidence="7" type="ORF">PF005_g18940</name>
    <name evidence="6" type="ORF">PF006_g18189</name>
    <name evidence="5" type="ORF">PF007_g19335</name>
    <name evidence="11" type="ORF">PF008_g18941</name>
    <name evidence="2" type="ORF">PF009_g20448</name>
    <name evidence="4" type="ORF">PF010_g19005</name>
    <name evidence="3" type="ORF">PF011_g18135</name>
</gene>
<evidence type="ECO:0000313" key="3">
    <source>
        <dbReference type="EMBL" id="KAE8990962.1"/>
    </source>
</evidence>
<dbReference type="Proteomes" id="UP000460718">
    <property type="component" value="Unassembled WGS sequence"/>
</dbReference>
<evidence type="ECO:0000313" key="5">
    <source>
        <dbReference type="EMBL" id="KAE9090176.1"/>
    </source>
</evidence>
<evidence type="ECO:0000313" key="8">
    <source>
        <dbReference type="EMBL" id="KAE9203526.1"/>
    </source>
</evidence>
<sequence length="52" mass="5816">MCSTIVVIISLLYCNITTNANFNAEQGAQLRLVFCHGTLQLKREDHVGDHAR</sequence>
<reference evidence="18 19" key="1">
    <citation type="submission" date="2018-09" db="EMBL/GenBank/DDBJ databases">
        <title>Genomic investigation of the strawberry pathogen Phytophthora fragariae indicates pathogenicity is determined by transcriptional variation in three key races.</title>
        <authorList>
            <person name="Adams T.M."/>
            <person name="Armitage A.D."/>
            <person name="Sobczyk M.K."/>
            <person name="Bates H.J."/>
            <person name="Dunwell J.M."/>
            <person name="Nellist C.F."/>
            <person name="Harrison R.J."/>
        </authorList>
    </citation>
    <scope>NUCLEOTIDE SEQUENCE [LARGE SCALE GENOMIC DNA]</scope>
    <source>
        <strain evidence="10 14">A4</strain>
        <strain evidence="9 15">BC-1</strain>
        <strain evidence="8 19">BC-23</strain>
        <strain evidence="7 13">NOV-27</strain>
        <strain evidence="6 16">NOV-5</strain>
        <strain evidence="5 17">NOV-71</strain>
        <strain evidence="11 20">NOV-77</strain>
        <strain evidence="2 12">NOV-9</strain>
        <strain evidence="4 21">ONT-3</strain>
        <strain evidence="3 18">SCRP245</strain>
    </source>
</reference>
<feature type="signal peptide" evidence="1">
    <location>
        <begin position="1"/>
        <end position="20"/>
    </location>
</feature>
<evidence type="ECO:0000313" key="11">
    <source>
        <dbReference type="EMBL" id="KAE9316691.1"/>
    </source>
</evidence>
<protein>
    <recommendedName>
        <fullName evidence="22">RxLR effector protein</fullName>
    </recommendedName>
</protein>
<dbReference type="EMBL" id="QXFY01001483">
    <property type="protein sequence ID" value="KAE9316691.1"/>
    <property type="molecule type" value="Genomic_DNA"/>
</dbReference>
<dbReference type="Proteomes" id="UP000486351">
    <property type="component" value="Unassembled WGS sequence"/>
</dbReference>
<dbReference type="Proteomes" id="UP000437068">
    <property type="component" value="Unassembled WGS sequence"/>
</dbReference>
<dbReference type="Proteomes" id="UP000433483">
    <property type="component" value="Unassembled WGS sequence"/>
</dbReference>
<evidence type="ECO:0000313" key="13">
    <source>
        <dbReference type="Proteomes" id="UP000433483"/>
    </source>
</evidence>
<evidence type="ECO:0000313" key="2">
    <source>
        <dbReference type="EMBL" id="KAE8929434.1"/>
    </source>
</evidence>
<evidence type="ECO:0000313" key="20">
    <source>
        <dbReference type="Proteomes" id="UP000486351"/>
    </source>
</evidence>
<keyword evidence="13" id="KW-1185">Reference proteome</keyword>
<evidence type="ECO:0000313" key="4">
    <source>
        <dbReference type="EMBL" id="KAE9089405.1"/>
    </source>
</evidence>
<dbReference type="EMBL" id="QXGB01001412">
    <property type="protein sequence ID" value="KAE9191213.1"/>
    <property type="molecule type" value="Genomic_DNA"/>
</dbReference>
<dbReference type="Proteomes" id="UP000440367">
    <property type="component" value="Unassembled WGS sequence"/>
</dbReference>
<evidence type="ECO:0000313" key="9">
    <source>
        <dbReference type="EMBL" id="KAE9204793.1"/>
    </source>
</evidence>
<proteinExistence type="predicted"/>
<dbReference type="EMBL" id="QXGC01001412">
    <property type="protein sequence ID" value="KAE9203526.1"/>
    <property type="molecule type" value="Genomic_DNA"/>
</dbReference>
<evidence type="ECO:0000313" key="12">
    <source>
        <dbReference type="Proteomes" id="UP000429523"/>
    </source>
</evidence>
<evidence type="ECO:0000313" key="6">
    <source>
        <dbReference type="EMBL" id="KAE9120171.1"/>
    </source>
</evidence>
<keyword evidence="1" id="KW-0732">Signal</keyword>
<feature type="chain" id="PRO_5036379846" description="RxLR effector protein" evidence="1">
    <location>
        <begin position="21"/>
        <end position="52"/>
    </location>
</feature>